<sequence>MKDDARDICTEILFKACEAATQLRRTGKVDLGANTTVKHLASVHFKAGIADVHFEVLKFALLETIKEAVPYMWSDELKEVWSESYDQLVLAIKNEM</sequence>
<keyword evidence="7" id="KW-0349">Heme</keyword>
<dbReference type="InterPro" id="IPR012292">
    <property type="entry name" value="Globin/Proto"/>
</dbReference>
<dbReference type="GO" id="GO:0005737">
    <property type="term" value="C:cytoplasm"/>
    <property type="evidence" value="ECO:0007669"/>
    <property type="project" value="UniProtKB-SubCell"/>
</dbReference>
<dbReference type="SUPFAM" id="SSF46458">
    <property type="entry name" value="Globin-like"/>
    <property type="match status" value="1"/>
</dbReference>
<reference evidence="13" key="1">
    <citation type="submission" date="2020-01" db="EMBL/GenBank/DDBJ databases">
        <title>Genome sequence of Kobresia littledalei, the first chromosome-level genome in the family Cyperaceae.</title>
        <authorList>
            <person name="Qu G."/>
        </authorList>
    </citation>
    <scope>NUCLEOTIDE SEQUENCE</scope>
    <source>
        <strain evidence="13">C.B.Clarke</strain>
        <tissue evidence="13">Leaf</tissue>
    </source>
</reference>
<dbReference type="GO" id="GO:0005634">
    <property type="term" value="C:nucleus"/>
    <property type="evidence" value="ECO:0007669"/>
    <property type="project" value="UniProtKB-SubCell"/>
</dbReference>
<evidence type="ECO:0000256" key="5">
    <source>
        <dbReference type="ARBA" id="ARBA00011738"/>
    </source>
</evidence>
<evidence type="ECO:0000256" key="4">
    <source>
        <dbReference type="ARBA" id="ARBA00007609"/>
    </source>
</evidence>
<gene>
    <name evidence="13" type="ORF">FCM35_KLT11417</name>
</gene>
<dbReference type="Pfam" id="PF00042">
    <property type="entry name" value="Globin"/>
    <property type="match status" value="1"/>
</dbReference>
<evidence type="ECO:0000256" key="6">
    <source>
        <dbReference type="ARBA" id="ARBA00022490"/>
    </source>
</evidence>
<comment type="similarity">
    <text evidence="4">Belongs to the plant globin family.</text>
</comment>
<evidence type="ECO:0000313" key="14">
    <source>
        <dbReference type="Proteomes" id="UP000623129"/>
    </source>
</evidence>
<dbReference type="GO" id="GO:0019825">
    <property type="term" value="F:oxygen binding"/>
    <property type="evidence" value="ECO:0007669"/>
    <property type="project" value="InterPro"/>
</dbReference>
<keyword evidence="10" id="KW-0539">Nucleus</keyword>
<keyword evidence="6" id="KW-0963">Cytoplasm</keyword>
<evidence type="ECO:0000256" key="8">
    <source>
        <dbReference type="ARBA" id="ARBA00022723"/>
    </source>
</evidence>
<evidence type="ECO:0000256" key="9">
    <source>
        <dbReference type="ARBA" id="ARBA00023004"/>
    </source>
</evidence>
<accession>A0A833QBR1</accession>
<dbReference type="GO" id="GO:0046872">
    <property type="term" value="F:metal ion binding"/>
    <property type="evidence" value="ECO:0007669"/>
    <property type="project" value="UniProtKB-KW"/>
</dbReference>
<proteinExistence type="inferred from homology"/>
<comment type="cofactor">
    <cofactor evidence="1">
        <name>heme b</name>
        <dbReference type="ChEBI" id="CHEBI:60344"/>
    </cofactor>
</comment>
<dbReference type="EMBL" id="SWLB01000022">
    <property type="protein sequence ID" value="KAF3323950.1"/>
    <property type="molecule type" value="Genomic_DNA"/>
</dbReference>
<keyword evidence="9" id="KW-0408">Iron</keyword>
<dbReference type="PANTHER" id="PTHR22924">
    <property type="entry name" value="LEGHEMOGLOBIN-RELATED"/>
    <property type="match status" value="1"/>
</dbReference>
<comment type="subcellular location">
    <subcellularLocation>
        <location evidence="3">Cytoplasm</location>
    </subcellularLocation>
    <subcellularLocation>
        <location evidence="2">Nucleus</location>
    </subcellularLocation>
</comment>
<dbReference type="AlphaFoldDB" id="A0A833QBR1"/>
<name>A0A833QBR1_9POAL</name>
<evidence type="ECO:0000256" key="2">
    <source>
        <dbReference type="ARBA" id="ARBA00004123"/>
    </source>
</evidence>
<keyword evidence="8" id="KW-0479">Metal-binding</keyword>
<dbReference type="Proteomes" id="UP000623129">
    <property type="component" value="Unassembled WGS sequence"/>
</dbReference>
<evidence type="ECO:0000256" key="11">
    <source>
        <dbReference type="ARBA" id="ARBA00048118"/>
    </source>
</evidence>
<dbReference type="InterPro" id="IPR009050">
    <property type="entry name" value="Globin-like_sf"/>
</dbReference>
<dbReference type="InterPro" id="IPR000971">
    <property type="entry name" value="Globin"/>
</dbReference>
<dbReference type="OrthoDB" id="436496at2759"/>
<dbReference type="Gene3D" id="1.10.490.10">
    <property type="entry name" value="Globins"/>
    <property type="match status" value="1"/>
</dbReference>
<evidence type="ECO:0000256" key="10">
    <source>
        <dbReference type="ARBA" id="ARBA00023242"/>
    </source>
</evidence>
<evidence type="ECO:0000256" key="3">
    <source>
        <dbReference type="ARBA" id="ARBA00004496"/>
    </source>
</evidence>
<dbReference type="PRINTS" id="PR00188">
    <property type="entry name" value="PLANTGLOBIN"/>
</dbReference>
<dbReference type="PANTHER" id="PTHR22924:SF98">
    <property type="entry name" value="NON-SYMBIOTIC HEMOGLOBIN 3"/>
    <property type="match status" value="1"/>
</dbReference>
<dbReference type="InterPro" id="IPR001032">
    <property type="entry name" value="Leghaemoglobin-like"/>
</dbReference>
<comment type="subunit">
    <text evidence="5">Homodimer.</text>
</comment>
<evidence type="ECO:0000313" key="13">
    <source>
        <dbReference type="EMBL" id="KAF3323950.1"/>
    </source>
</evidence>
<organism evidence="13 14">
    <name type="scientific">Carex littledalei</name>
    <dbReference type="NCBI Taxonomy" id="544730"/>
    <lineage>
        <taxon>Eukaryota</taxon>
        <taxon>Viridiplantae</taxon>
        <taxon>Streptophyta</taxon>
        <taxon>Embryophyta</taxon>
        <taxon>Tracheophyta</taxon>
        <taxon>Spermatophyta</taxon>
        <taxon>Magnoliopsida</taxon>
        <taxon>Liliopsida</taxon>
        <taxon>Poales</taxon>
        <taxon>Cyperaceae</taxon>
        <taxon>Cyperoideae</taxon>
        <taxon>Cariceae</taxon>
        <taxon>Carex</taxon>
        <taxon>Carex subgen. Euthyceras</taxon>
    </lineage>
</organism>
<comment type="caution">
    <text evidence="13">The sequence shown here is derived from an EMBL/GenBank/DDBJ whole genome shotgun (WGS) entry which is preliminary data.</text>
</comment>
<protein>
    <submittedName>
        <fullName evidence="13">Class 1 non-symbiotic hemoglobin</fullName>
    </submittedName>
</protein>
<feature type="domain" description="Globin" evidence="12">
    <location>
        <begin position="17"/>
        <end position="91"/>
    </location>
</feature>
<keyword evidence="14" id="KW-1185">Reference proteome</keyword>
<evidence type="ECO:0000256" key="1">
    <source>
        <dbReference type="ARBA" id="ARBA00001970"/>
    </source>
</evidence>
<evidence type="ECO:0000259" key="12">
    <source>
        <dbReference type="Pfam" id="PF00042"/>
    </source>
</evidence>
<dbReference type="GO" id="GO:0020037">
    <property type="term" value="F:heme binding"/>
    <property type="evidence" value="ECO:0007669"/>
    <property type="project" value="InterPro"/>
</dbReference>
<evidence type="ECO:0000256" key="7">
    <source>
        <dbReference type="ARBA" id="ARBA00022617"/>
    </source>
</evidence>
<comment type="catalytic activity">
    <reaction evidence="11">
        <text>Fe(III)-heme b-[protein] + nitric oxide + H2O = Fe(II)-heme b-[protein] + nitrite + 2 H(+)</text>
        <dbReference type="Rhea" id="RHEA:77711"/>
        <dbReference type="Rhea" id="RHEA-COMP:18975"/>
        <dbReference type="Rhea" id="RHEA-COMP:18976"/>
        <dbReference type="ChEBI" id="CHEBI:15377"/>
        <dbReference type="ChEBI" id="CHEBI:15378"/>
        <dbReference type="ChEBI" id="CHEBI:16301"/>
        <dbReference type="ChEBI" id="CHEBI:16480"/>
        <dbReference type="ChEBI" id="CHEBI:55376"/>
        <dbReference type="ChEBI" id="CHEBI:60344"/>
    </reaction>
    <physiologicalReaction direction="right-to-left" evidence="11">
        <dbReference type="Rhea" id="RHEA:77713"/>
    </physiologicalReaction>
</comment>